<comment type="caution">
    <text evidence="14">The sequence shown here is derived from an EMBL/GenBank/DDBJ whole genome shotgun (WGS) entry which is preliminary data.</text>
</comment>
<organism evidence="14 15">
    <name type="scientific">Phomopsis amygdali</name>
    <name type="common">Fusicoccum amygdali</name>
    <dbReference type="NCBI Taxonomy" id="1214568"/>
    <lineage>
        <taxon>Eukaryota</taxon>
        <taxon>Fungi</taxon>
        <taxon>Dikarya</taxon>
        <taxon>Ascomycota</taxon>
        <taxon>Pezizomycotina</taxon>
        <taxon>Sordariomycetes</taxon>
        <taxon>Sordariomycetidae</taxon>
        <taxon>Diaporthales</taxon>
        <taxon>Diaporthaceae</taxon>
        <taxon>Diaporthe</taxon>
    </lineage>
</organism>
<keyword evidence="6" id="KW-0963">Cytoplasm</keyword>
<evidence type="ECO:0000256" key="6">
    <source>
        <dbReference type="ARBA" id="ARBA00022490"/>
    </source>
</evidence>
<evidence type="ECO:0000256" key="10">
    <source>
        <dbReference type="ARBA" id="ARBA00047821"/>
    </source>
</evidence>
<evidence type="ECO:0000259" key="13">
    <source>
        <dbReference type="PROSITE" id="PS51186"/>
    </source>
</evidence>
<evidence type="ECO:0000256" key="3">
    <source>
        <dbReference type="ARBA" id="ARBA00008870"/>
    </source>
</evidence>
<evidence type="ECO:0000256" key="4">
    <source>
        <dbReference type="ARBA" id="ARBA00012950"/>
    </source>
</evidence>
<gene>
    <name evidence="14" type="ORF">N8I77_012735</name>
</gene>
<dbReference type="GO" id="GO:1990189">
    <property type="term" value="F:protein N-terminal-serine acetyltransferase activity"/>
    <property type="evidence" value="ECO:0007669"/>
    <property type="project" value="UniProtKB-EC"/>
</dbReference>
<protein>
    <recommendedName>
        <fullName evidence="5">N-alpha-acetyltransferase 40</fullName>
        <ecNumber evidence="4">2.3.1.257</ecNumber>
    </recommendedName>
</protein>
<dbReference type="GO" id="GO:0043998">
    <property type="term" value="F:histone H2A acetyltransferase activity"/>
    <property type="evidence" value="ECO:0007669"/>
    <property type="project" value="InterPro"/>
</dbReference>
<dbReference type="SUPFAM" id="SSF55729">
    <property type="entry name" value="Acyl-CoA N-acyltransferases (Nat)"/>
    <property type="match status" value="1"/>
</dbReference>
<keyword evidence="8" id="KW-0539">Nucleus</keyword>
<dbReference type="EC" id="2.3.1.257" evidence="4"/>
<evidence type="ECO:0000256" key="5">
    <source>
        <dbReference type="ARBA" id="ARBA00015043"/>
    </source>
</evidence>
<comment type="subcellular location">
    <subcellularLocation>
        <location evidence="2">Cytoplasm</location>
    </subcellularLocation>
    <subcellularLocation>
        <location evidence="1">Nucleus</location>
    </subcellularLocation>
</comment>
<keyword evidence="7" id="KW-0808">Transferase</keyword>
<feature type="compositionally biased region" description="Polar residues" evidence="12">
    <location>
        <begin position="242"/>
        <end position="256"/>
    </location>
</feature>
<evidence type="ECO:0000256" key="1">
    <source>
        <dbReference type="ARBA" id="ARBA00004123"/>
    </source>
</evidence>
<evidence type="ECO:0000256" key="12">
    <source>
        <dbReference type="SAM" id="MobiDB-lite"/>
    </source>
</evidence>
<dbReference type="Gene3D" id="3.40.630.30">
    <property type="match status" value="1"/>
</dbReference>
<keyword evidence="9" id="KW-0012">Acyltransferase</keyword>
<comment type="catalytic activity">
    <reaction evidence="11">
        <text>N-terminal L-seryl-[histone H4] + acetyl-CoA = N-terminal N(alpha)-acetyl-L-seryl-[histone H4] + CoA + H(+)</text>
        <dbReference type="Rhea" id="RHEA:50596"/>
        <dbReference type="Rhea" id="RHEA-COMP:12740"/>
        <dbReference type="Rhea" id="RHEA-COMP:12743"/>
        <dbReference type="ChEBI" id="CHEBI:15378"/>
        <dbReference type="ChEBI" id="CHEBI:57287"/>
        <dbReference type="ChEBI" id="CHEBI:57288"/>
        <dbReference type="ChEBI" id="CHEBI:64738"/>
        <dbReference type="ChEBI" id="CHEBI:83690"/>
        <dbReference type="EC" id="2.3.1.257"/>
    </reaction>
</comment>
<dbReference type="InterPro" id="IPR016181">
    <property type="entry name" value="Acyl_CoA_acyltransferase"/>
</dbReference>
<dbReference type="GO" id="GO:0005737">
    <property type="term" value="C:cytoplasm"/>
    <property type="evidence" value="ECO:0007669"/>
    <property type="project" value="UniProtKB-SubCell"/>
</dbReference>
<keyword evidence="15" id="KW-1185">Reference proteome</keyword>
<dbReference type="InterPro" id="IPR000182">
    <property type="entry name" value="GNAT_dom"/>
</dbReference>
<comment type="similarity">
    <text evidence="3">Belongs to the acetyltransferase family. NAA40 subfamily.</text>
</comment>
<feature type="domain" description="N-acetyltransferase" evidence="13">
    <location>
        <begin position="70"/>
        <end position="226"/>
    </location>
</feature>
<dbReference type="Proteomes" id="UP001265746">
    <property type="component" value="Unassembled WGS sequence"/>
</dbReference>
<evidence type="ECO:0000256" key="2">
    <source>
        <dbReference type="ARBA" id="ARBA00004496"/>
    </source>
</evidence>
<evidence type="ECO:0000256" key="9">
    <source>
        <dbReference type="ARBA" id="ARBA00023315"/>
    </source>
</evidence>
<reference evidence="14" key="1">
    <citation type="submission" date="2023-06" db="EMBL/GenBank/DDBJ databases">
        <authorList>
            <person name="Noh H."/>
        </authorList>
    </citation>
    <scope>NUCLEOTIDE SEQUENCE</scope>
    <source>
        <strain evidence="14">DUCC20226</strain>
    </source>
</reference>
<dbReference type="InterPro" id="IPR039949">
    <property type="entry name" value="NAA40"/>
</dbReference>
<dbReference type="PANTHER" id="PTHR20531:SF1">
    <property type="entry name" value="N-ALPHA-ACETYLTRANSFERASE 40"/>
    <property type="match status" value="1"/>
</dbReference>
<evidence type="ECO:0000313" key="15">
    <source>
        <dbReference type="Proteomes" id="UP001265746"/>
    </source>
</evidence>
<accession>A0AAD9S1I9</accession>
<evidence type="ECO:0000256" key="8">
    <source>
        <dbReference type="ARBA" id="ARBA00023242"/>
    </source>
</evidence>
<proteinExistence type="inferred from homology"/>
<dbReference type="AlphaFoldDB" id="A0AAD9S1I9"/>
<comment type="catalytic activity">
    <reaction evidence="10">
        <text>N-terminal L-seryl-[histone H2A] + acetyl-CoA = N-terminal N(alpha)-acetyl-L-seryl-[histone H2A] + CoA + H(+)</text>
        <dbReference type="Rhea" id="RHEA:50600"/>
        <dbReference type="Rhea" id="RHEA-COMP:12742"/>
        <dbReference type="Rhea" id="RHEA-COMP:12744"/>
        <dbReference type="ChEBI" id="CHEBI:15378"/>
        <dbReference type="ChEBI" id="CHEBI:57287"/>
        <dbReference type="ChEBI" id="CHEBI:57288"/>
        <dbReference type="ChEBI" id="CHEBI:64738"/>
        <dbReference type="ChEBI" id="CHEBI:83690"/>
        <dbReference type="EC" id="2.3.1.257"/>
    </reaction>
</comment>
<evidence type="ECO:0000256" key="7">
    <source>
        <dbReference type="ARBA" id="ARBA00022679"/>
    </source>
</evidence>
<feature type="region of interest" description="Disordered" evidence="12">
    <location>
        <begin position="242"/>
        <end position="274"/>
    </location>
</feature>
<evidence type="ECO:0000313" key="14">
    <source>
        <dbReference type="EMBL" id="KAK2596845.1"/>
    </source>
</evidence>
<name>A0AAD9S1I9_PHOAM</name>
<dbReference type="PANTHER" id="PTHR20531">
    <property type="entry name" value="N-ALPHA-ACETYLTRANSFERASE 40"/>
    <property type="match status" value="1"/>
</dbReference>
<dbReference type="PROSITE" id="PS51186">
    <property type="entry name" value="GNAT"/>
    <property type="match status" value="1"/>
</dbReference>
<dbReference type="EMBL" id="JAUJFL010000010">
    <property type="protein sequence ID" value="KAK2596845.1"/>
    <property type="molecule type" value="Genomic_DNA"/>
</dbReference>
<dbReference type="Pfam" id="PF00583">
    <property type="entry name" value="Acetyltransf_1"/>
    <property type="match status" value="1"/>
</dbReference>
<dbReference type="GO" id="GO:0010485">
    <property type="term" value="F:histone H4 acetyltransferase activity"/>
    <property type="evidence" value="ECO:0007669"/>
    <property type="project" value="InterPro"/>
</dbReference>
<dbReference type="GO" id="GO:0005634">
    <property type="term" value="C:nucleus"/>
    <property type="evidence" value="ECO:0007669"/>
    <property type="project" value="UniProtKB-SubCell"/>
</dbReference>
<sequence length="286" mass="32319">MKRPRRLEQMEQALRTANRKSDHHFIQDFLLITTPDNLTRWNSPYVPRAPWNPAWTNPRTGDAYSLCLCQPRKTMTSPELDACFALVQATSQSDYEGSSRGWNPSAKREEMWDPDLRYILVKDSHFAVQGFTSLMPTIEEGQPVIYCYEIHLKPGLRGTGLAKLLIELLETVAYNIDVVDKVMLTVFTCNKRALEFYLKCGFVRDGISPQPRMLRGGKVKMPDYEILSKRIEHRLLPAAKSTCSNDVTGETAPSQETEVEKGDGESTVASPRPAKIAKLDRGEIGL</sequence>
<evidence type="ECO:0000256" key="11">
    <source>
        <dbReference type="ARBA" id="ARBA00049524"/>
    </source>
</evidence>